<dbReference type="Proteomes" id="UP001519460">
    <property type="component" value="Unassembled WGS sequence"/>
</dbReference>
<dbReference type="AlphaFoldDB" id="A0ABD0LGA3"/>
<comment type="caution">
    <text evidence="1">The sequence shown here is derived from an EMBL/GenBank/DDBJ whole genome shotgun (WGS) entry which is preliminary data.</text>
</comment>
<name>A0ABD0LGA3_9CAEN</name>
<accession>A0ABD0LGA3</accession>
<keyword evidence="2" id="KW-1185">Reference proteome</keyword>
<sequence length="93" mass="10395">MSYDGTRLRKLSNICCNILRIPMQPQHSHIDYFFTPVIYSTANPLTTVLPVTGAKPRLRSTNEKTHTGLDTCVHESALATNGFACTGKLFTYF</sequence>
<dbReference type="EMBL" id="JACVVK020000052">
    <property type="protein sequence ID" value="KAK7498226.1"/>
    <property type="molecule type" value="Genomic_DNA"/>
</dbReference>
<evidence type="ECO:0000313" key="1">
    <source>
        <dbReference type="EMBL" id="KAK7498226.1"/>
    </source>
</evidence>
<gene>
    <name evidence="1" type="ORF">BaRGS_00010486</name>
</gene>
<protein>
    <submittedName>
        <fullName evidence="1">Uncharacterized protein</fullName>
    </submittedName>
</protein>
<evidence type="ECO:0000313" key="2">
    <source>
        <dbReference type="Proteomes" id="UP001519460"/>
    </source>
</evidence>
<proteinExistence type="predicted"/>
<organism evidence="1 2">
    <name type="scientific">Batillaria attramentaria</name>
    <dbReference type="NCBI Taxonomy" id="370345"/>
    <lineage>
        <taxon>Eukaryota</taxon>
        <taxon>Metazoa</taxon>
        <taxon>Spiralia</taxon>
        <taxon>Lophotrochozoa</taxon>
        <taxon>Mollusca</taxon>
        <taxon>Gastropoda</taxon>
        <taxon>Caenogastropoda</taxon>
        <taxon>Sorbeoconcha</taxon>
        <taxon>Cerithioidea</taxon>
        <taxon>Batillariidae</taxon>
        <taxon>Batillaria</taxon>
    </lineage>
</organism>
<reference evidence="1 2" key="1">
    <citation type="journal article" date="2023" name="Sci. Data">
        <title>Genome assembly of the Korean intertidal mud-creeper Batillaria attramentaria.</title>
        <authorList>
            <person name="Patra A.K."/>
            <person name="Ho P.T."/>
            <person name="Jun S."/>
            <person name="Lee S.J."/>
            <person name="Kim Y."/>
            <person name="Won Y.J."/>
        </authorList>
    </citation>
    <scope>NUCLEOTIDE SEQUENCE [LARGE SCALE GENOMIC DNA]</scope>
    <source>
        <strain evidence="1">Wonlab-2016</strain>
    </source>
</reference>